<proteinExistence type="predicted"/>
<sequence length="89" mass="10106">MKEVLTKHKPRTQLRGQEFTDHSNFKTLETLVKIQAEHSASGLLVNVDLNTDEPLVAEEIQLLHFCTVIATNILLINEIMRGETNSLKH</sequence>
<comment type="caution">
    <text evidence="1">The sequence shown here is derived from an EMBL/GenBank/DDBJ whole genome shotgun (WGS) entry which is preliminary data.</text>
</comment>
<evidence type="ECO:0000313" key="2">
    <source>
        <dbReference type="Proteomes" id="UP000326062"/>
    </source>
</evidence>
<keyword evidence="2" id="KW-1185">Reference proteome</keyword>
<dbReference type="AlphaFoldDB" id="A0A5N3XG16"/>
<protein>
    <submittedName>
        <fullName evidence="1">Uncharacterized protein</fullName>
    </submittedName>
</protein>
<organism evidence="1 2">
    <name type="scientific">Muntiacus reevesi</name>
    <name type="common">Reeves' muntjac</name>
    <name type="synonym">Cervus reevesi</name>
    <dbReference type="NCBI Taxonomy" id="9886"/>
    <lineage>
        <taxon>Eukaryota</taxon>
        <taxon>Metazoa</taxon>
        <taxon>Chordata</taxon>
        <taxon>Craniata</taxon>
        <taxon>Vertebrata</taxon>
        <taxon>Euteleostomi</taxon>
        <taxon>Mammalia</taxon>
        <taxon>Eutheria</taxon>
        <taxon>Laurasiatheria</taxon>
        <taxon>Artiodactyla</taxon>
        <taxon>Ruminantia</taxon>
        <taxon>Pecora</taxon>
        <taxon>Cervidae</taxon>
        <taxon>Muntiacinae</taxon>
        <taxon>Muntiacus</taxon>
    </lineage>
</organism>
<dbReference type="EMBL" id="VCEB01000010">
    <property type="protein sequence ID" value="KAB0373039.1"/>
    <property type="molecule type" value="Genomic_DNA"/>
</dbReference>
<accession>A0A5N3XG16</accession>
<gene>
    <name evidence="1" type="ORF">FD755_015792</name>
</gene>
<evidence type="ECO:0000313" key="1">
    <source>
        <dbReference type="EMBL" id="KAB0373039.1"/>
    </source>
</evidence>
<dbReference type="Proteomes" id="UP000326062">
    <property type="component" value="Chromosome 9"/>
</dbReference>
<name>A0A5N3XG16_MUNRE</name>
<reference evidence="1 2" key="1">
    <citation type="submission" date="2019-06" db="EMBL/GenBank/DDBJ databases">
        <title>Discovery of a novel chromosome fission-fusion reversal in muntjac.</title>
        <authorList>
            <person name="Mudd A.B."/>
            <person name="Bredeson J.V."/>
            <person name="Baum R."/>
            <person name="Hockemeyer D."/>
            <person name="Rokhsar D.S."/>
        </authorList>
    </citation>
    <scope>NUCLEOTIDE SEQUENCE [LARGE SCALE GENOMIC DNA]</scope>
    <source>
        <strain evidence="1">UCam_UCB_Mr</strain>
        <tissue evidence="1">Fibroblast cell line</tissue>
    </source>
</reference>